<reference evidence="1 2" key="1">
    <citation type="submission" date="2020-08" db="EMBL/GenBank/DDBJ databases">
        <title>Genomic Encyclopedia of Type Strains, Phase IV (KMG-IV): sequencing the most valuable type-strain genomes for metagenomic binning, comparative biology and taxonomic classification.</title>
        <authorList>
            <person name="Goeker M."/>
        </authorList>
    </citation>
    <scope>NUCLEOTIDE SEQUENCE [LARGE SCALE GENOMIC DNA]</scope>
    <source>
        <strain evidence="1 2">DSM 102255</strain>
    </source>
</reference>
<proteinExistence type="predicted"/>
<dbReference type="Proteomes" id="UP000552700">
    <property type="component" value="Unassembled WGS sequence"/>
</dbReference>
<sequence>MVSETVSKGKGVEFFSAKNLDAASQTATSLKTERLEIGFKEGVDEQLFMEGSVSFAKHIKNVAFSFPDSGLHIGILELEPNLPSPLHSHSDDCAYYVEKGSLIMGNREIGAGEGFLTRKDQPYGFVVGPNGARIIEFTTHPRATLMVHDRRIAAWRERLDRAVERLDHPLSA</sequence>
<accession>A0A841IZ34</accession>
<protein>
    <recommendedName>
        <fullName evidence="3">Cupin 2 conserved barrel domain-containing protein</fullName>
    </recommendedName>
</protein>
<organism evidence="1 2">
    <name type="scientific">Sphingobium subterraneum</name>
    <dbReference type="NCBI Taxonomy" id="627688"/>
    <lineage>
        <taxon>Bacteria</taxon>
        <taxon>Pseudomonadati</taxon>
        <taxon>Pseudomonadota</taxon>
        <taxon>Alphaproteobacteria</taxon>
        <taxon>Sphingomonadales</taxon>
        <taxon>Sphingomonadaceae</taxon>
        <taxon>Sphingobium</taxon>
    </lineage>
</organism>
<keyword evidence="2" id="KW-1185">Reference proteome</keyword>
<dbReference type="Gene3D" id="2.60.120.10">
    <property type="entry name" value="Jelly Rolls"/>
    <property type="match status" value="1"/>
</dbReference>
<dbReference type="EMBL" id="JACIJP010000002">
    <property type="protein sequence ID" value="MBB6124219.1"/>
    <property type="molecule type" value="Genomic_DNA"/>
</dbReference>
<evidence type="ECO:0008006" key="3">
    <source>
        <dbReference type="Google" id="ProtNLM"/>
    </source>
</evidence>
<comment type="caution">
    <text evidence="1">The sequence shown here is derived from an EMBL/GenBank/DDBJ whole genome shotgun (WGS) entry which is preliminary data.</text>
</comment>
<dbReference type="CDD" id="cd02208">
    <property type="entry name" value="cupin_RmlC-like"/>
    <property type="match status" value="1"/>
</dbReference>
<evidence type="ECO:0000313" key="1">
    <source>
        <dbReference type="EMBL" id="MBB6124219.1"/>
    </source>
</evidence>
<gene>
    <name evidence="1" type="ORF">FHS92_001948</name>
</gene>
<dbReference type="AlphaFoldDB" id="A0A841IZ34"/>
<dbReference type="InterPro" id="IPR014710">
    <property type="entry name" value="RmlC-like_jellyroll"/>
</dbReference>
<name>A0A841IZ34_9SPHN</name>
<dbReference type="RefSeq" id="WP_184079952.1">
    <property type="nucleotide sequence ID" value="NZ_JACIJP010000002.1"/>
</dbReference>
<dbReference type="InterPro" id="IPR011051">
    <property type="entry name" value="RmlC_Cupin_sf"/>
</dbReference>
<evidence type="ECO:0000313" key="2">
    <source>
        <dbReference type="Proteomes" id="UP000552700"/>
    </source>
</evidence>
<dbReference type="SUPFAM" id="SSF51182">
    <property type="entry name" value="RmlC-like cupins"/>
    <property type="match status" value="1"/>
</dbReference>